<dbReference type="OrthoDB" id="5429634at2759"/>
<feature type="transmembrane region" description="Helical" evidence="2">
    <location>
        <begin position="239"/>
        <end position="260"/>
    </location>
</feature>
<accession>F0XC13</accession>
<evidence type="ECO:0000256" key="2">
    <source>
        <dbReference type="SAM" id="Phobius"/>
    </source>
</evidence>
<feature type="region of interest" description="Disordered" evidence="1">
    <location>
        <begin position="150"/>
        <end position="192"/>
    </location>
</feature>
<dbReference type="PANTHER" id="PTHR35395">
    <property type="entry name" value="DUF6536 DOMAIN-CONTAINING PROTEIN"/>
    <property type="match status" value="1"/>
</dbReference>
<dbReference type="GeneID" id="25979951"/>
<dbReference type="InParanoid" id="F0XC13"/>
<dbReference type="RefSeq" id="XP_014173205.1">
    <property type="nucleotide sequence ID" value="XM_014317730.1"/>
</dbReference>
<evidence type="ECO:0000313" key="5">
    <source>
        <dbReference type="Proteomes" id="UP000007796"/>
    </source>
</evidence>
<dbReference type="STRING" id="655863.F0XC13"/>
<feature type="domain" description="DUF6536" evidence="3">
    <location>
        <begin position="274"/>
        <end position="374"/>
    </location>
</feature>
<dbReference type="Pfam" id="PF20163">
    <property type="entry name" value="DUF6536"/>
    <property type="match status" value="1"/>
</dbReference>
<protein>
    <recommendedName>
        <fullName evidence="3">DUF6536 domain-containing protein</fullName>
    </recommendedName>
</protein>
<feature type="compositionally biased region" description="Polar residues" evidence="1">
    <location>
        <begin position="179"/>
        <end position="189"/>
    </location>
</feature>
<dbReference type="EMBL" id="GL629765">
    <property type="protein sequence ID" value="EFX03723.1"/>
    <property type="molecule type" value="Genomic_DNA"/>
</dbReference>
<feature type="transmembrane region" description="Helical" evidence="2">
    <location>
        <begin position="474"/>
        <end position="497"/>
    </location>
</feature>
<dbReference type="eggNOG" id="ENOG502RYAY">
    <property type="taxonomic scope" value="Eukaryota"/>
</dbReference>
<dbReference type="AlphaFoldDB" id="F0XC13"/>
<evidence type="ECO:0000313" key="4">
    <source>
        <dbReference type="EMBL" id="EFX03723.1"/>
    </source>
</evidence>
<keyword evidence="2" id="KW-0812">Transmembrane</keyword>
<keyword evidence="2" id="KW-0472">Membrane</keyword>
<gene>
    <name evidence="4" type="ORF">CMQ_651</name>
</gene>
<dbReference type="Proteomes" id="UP000007796">
    <property type="component" value="Unassembled WGS sequence"/>
</dbReference>
<feature type="transmembrane region" description="Helical" evidence="2">
    <location>
        <begin position="586"/>
        <end position="609"/>
    </location>
</feature>
<reference evidence="4 5" key="1">
    <citation type="journal article" date="2011" name="Proc. Natl. Acad. Sci. U.S.A.">
        <title>Genome and transcriptome analyses of the mountain pine beetle-fungal symbiont Grosmannia clavigera, a lodgepole pine pathogen.</title>
        <authorList>
            <person name="DiGuistini S."/>
            <person name="Wang Y."/>
            <person name="Liao N.Y."/>
            <person name="Taylor G."/>
            <person name="Tanguay P."/>
            <person name="Feau N."/>
            <person name="Henrissat B."/>
            <person name="Chan S.K."/>
            <person name="Hesse-Orce U."/>
            <person name="Alamouti S.M."/>
            <person name="Tsui C.K.M."/>
            <person name="Docking R.T."/>
            <person name="Levasseur A."/>
            <person name="Haridas S."/>
            <person name="Robertson G."/>
            <person name="Birol I."/>
            <person name="Holt R.A."/>
            <person name="Marra M.A."/>
            <person name="Hamelin R.C."/>
            <person name="Hirst M."/>
            <person name="Jones S.J.M."/>
            <person name="Bohlmann J."/>
            <person name="Breuil C."/>
        </authorList>
    </citation>
    <scope>NUCLEOTIDE SEQUENCE [LARGE SCALE GENOMIC DNA]</scope>
    <source>
        <strain evidence="5">kw1407 / UAMH 11150</strain>
    </source>
</reference>
<dbReference type="HOGENOM" id="CLU_010112_3_0_1"/>
<feature type="transmembrane region" description="Helical" evidence="2">
    <location>
        <begin position="341"/>
        <end position="361"/>
    </location>
</feature>
<keyword evidence="2" id="KW-1133">Transmembrane helix</keyword>
<organism evidence="5">
    <name type="scientific">Grosmannia clavigera (strain kw1407 / UAMH 11150)</name>
    <name type="common">Blue stain fungus</name>
    <name type="synonym">Graphiocladiella clavigera</name>
    <dbReference type="NCBI Taxonomy" id="655863"/>
    <lineage>
        <taxon>Eukaryota</taxon>
        <taxon>Fungi</taxon>
        <taxon>Dikarya</taxon>
        <taxon>Ascomycota</taxon>
        <taxon>Pezizomycotina</taxon>
        <taxon>Sordariomycetes</taxon>
        <taxon>Sordariomycetidae</taxon>
        <taxon>Ophiostomatales</taxon>
        <taxon>Ophiostomataceae</taxon>
        <taxon>Leptographium</taxon>
    </lineage>
</organism>
<keyword evidence="5" id="KW-1185">Reference proteome</keyword>
<evidence type="ECO:0000259" key="3">
    <source>
        <dbReference type="Pfam" id="PF20163"/>
    </source>
</evidence>
<dbReference type="InterPro" id="IPR046623">
    <property type="entry name" value="DUF6536"/>
</dbReference>
<dbReference type="PANTHER" id="PTHR35395:SF1">
    <property type="entry name" value="DUF6536 DOMAIN-CONTAINING PROTEIN"/>
    <property type="match status" value="1"/>
</dbReference>
<name>F0XC13_GROCL</name>
<feature type="region of interest" description="Disordered" evidence="1">
    <location>
        <begin position="1"/>
        <end position="57"/>
    </location>
</feature>
<feature type="transmembrane region" description="Helical" evidence="2">
    <location>
        <begin position="523"/>
        <end position="541"/>
    </location>
</feature>
<evidence type="ECO:0000256" key="1">
    <source>
        <dbReference type="SAM" id="MobiDB-lite"/>
    </source>
</evidence>
<feature type="transmembrane region" description="Helical" evidence="2">
    <location>
        <begin position="373"/>
        <end position="398"/>
    </location>
</feature>
<sequence length="765" mass="81970">MSVTSVKTMDLSPRGHGDWPFQHFNSPRKASERVERSSPTPPAVRKRSRSTRSRQTVHWPFQSIGTMDSILTLAEEDDHEAAERAVAAHPPAAIRPTTWQPLGRLGHLRGAYSESISVGISISGSGSGSSFDRSLVPDYVVNYLRGETPESVAQRQAERRQAGRLADDDDDRELGANLDRQSTMASSAGRSDRLMLEGTEKGQYWRKRNRSQSQSASWTINKNLGVFFRAATTSVDCSLAVLALLSFLLSGAAIVGVVLLRKTGRVTCPTTAPRLLLRALTAMATTASLGSAQFVWQAIGSSPTRAEVDGAHAQRRWLDVGVPSLRNTAHHLLTGRGRNRAIVSIVVMAAALMLAVLQGSIVSVSASSSSISFINTTVLAAVAGLHGLIGICLIGILFHNRIRHHGLHFRHLPLVTLGDAVASFLRDPDPTTAQTCMLSMADVLQGRWQTQAAQSTSPSMTSPRWFRALSLSRWLVTSLVWCILVGLAAAALAVAIIGRNTDLGAFGHITRIVFSSSSSPSSFSLIAGLPHLGLALLYLLVHGHLSVYFLAHEFSLFAAVASPGRGRPSRPLRVSVRPRGFQTSSLYLTLPLPWASLLLLLSAALHFVLGSSVVVVVSSSLSLSLLGFSSLSLVVFLALLLTLAILVLGLGARRSPPALTVTIASDSDEHPVVNPLFLLGGSCSAVISARCHPLSDEVAETMVTSDNRDSSDSSAGPLPIWLRPLAWGPVSASHHDHHNNVNSAFSHCTFTSRPVLPLDLSQSYA</sequence>
<feature type="transmembrane region" description="Helical" evidence="2">
    <location>
        <begin position="621"/>
        <end position="648"/>
    </location>
</feature>
<proteinExistence type="predicted"/>